<dbReference type="GO" id="GO:0004620">
    <property type="term" value="F:phospholipase activity"/>
    <property type="evidence" value="ECO:0007669"/>
    <property type="project" value="TreeGrafter"/>
</dbReference>
<organism evidence="7 8">
    <name type="scientific">Zingiber officinale</name>
    <name type="common">Ginger</name>
    <name type="synonym">Amomum zingiber</name>
    <dbReference type="NCBI Taxonomy" id="94328"/>
    <lineage>
        <taxon>Eukaryota</taxon>
        <taxon>Viridiplantae</taxon>
        <taxon>Streptophyta</taxon>
        <taxon>Embryophyta</taxon>
        <taxon>Tracheophyta</taxon>
        <taxon>Spermatophyta</taxon>
        <taxon>Magnoliopsida</taxon>
        <taxon>Liliopsida</taxon>
        <taxon>Zingiberales</taxon>
        <taxon>Zingiberaceae</taxon>
        <taxon>Zingiber</taxon>
    </lineage>
</organism>
<dbReference type="OrthoDB" id="426718at2759"/>
<evidence type="ECO:0000256" key="4">
    <source>
        <dbReference type="ARBA" id="ARBA00023098"/>
    </source>
</evidence>
<reference evidence="7 8" key="1">
    <citation type="submission" date="2020-08" db="EMBL/GenBank/DDBJ databases">
        <title>Plant Genome Project.</title>
        <authorList>
            <person name="Zhang R.-G."/>
        </authorList>
    </citation>
    <scope>NUCLEOTIDE SEQUENCE [LARGE SCALE GENOMIC DNA]</scope>
    <source>
        <tissue evidence="7">Rhizome</tissue>
    </source>
</reference>
<evidence type="ECO:0000313" key="7">
    <source>
        <dbReference type="EMBL" id="KAG6467100.1"/>
    </source>
</evidence>
<dbReference type="InterPro" id="IPR002921">
    <property type="entry name" value="Fungal_lipase-type"/>
</dbReference>
<dbReference type="GO" id="GO:0016042">
    <property type="term" value="P:lipid catabolic process"/>
    <property type="evidence" value="ECO:0007669"/>
    <property type="project" value="UniProtKB-KW"/>
</dbReference>
<evidence type="ECO:0000256" key="1">
    <source>
        <dbReference type="ARBA" id="ARBA00010701"/>
    </source>
</evidence>
<evidence type="ECO:0000256" key="5">
    <source>
        <dbReference type="SAM" id="MobiDB-lite"/>
    </source>
</evidence>
<name>A0A8J5E8R5_ZINOF</name>
<feature type="compositionally biased region" description="Pro residues" evidence="5">
    <location>
        <begin position="51"/>
        <end position="62"/>
    </location>
</feature>
<evidence type="ECO:0000256" key="2">
    <source>
        <dbReference type="ARBA" id="ARBA00022801"/>
    </source>
</evidence>
<evidence type="ECO:0000259" key="6">
    <source>
        <dbReference type="Pfam" id="PF01764"/>
    </source>
</evidence>
<comment type="similarity">
    <text evidence="1">Belongs to the AB hydrolase superfamily. Lipase family.</text>
</comment>
<dbReference type="PANTHER" id="PTHR31403">
    <property type="entry name" value="PHOSPHOLIPASE A1-IBETA2, CHLOROPLASTIC"/>
    <property type="match status" value="1"/>
</dbReference>
<proteinExistence type="inferred from homology"/>
<comment type="caution">
    <text evidence="7">The sequence shown here is derived from an EMBL/GenBank/DDBJ whole genome shotgun (WGS) entry which is preliminary data.</text>
</comment>
<dbReference type="AlphaFoldDB" id="A0A8J5E8R5"/>
<keyword evidence="8" id="KW-1185">Reference proteome</keyword>
<dbReference type="Pfam" id="PF01764">
    <property type="entry name" value="Lipase_3"/>
    <property type="match status" value="1"/>
</dbReference>
<gene>
    <name evidence="7" type="ORF">ZIOFF_075072</name>
</gene>
<sequence length="489" mass="53103">MSVGITIAPAPPSISPGLKPFHRQAISAAATISTSTHLANLDRLLQKSVAPLPPPPPPPPPQIVEHRHRRPPPLSSLPDLPFFPFFSSSLHSNKQQDASGAGEQISPLALALLSDSARPSPRGSISASWRRYHGEGDWEGLLDPLDRHLRRELVRYGDLVHAAYRAFHSHSRPPVDVVLPDRSYRVTRHLFATASIDLPTWLRPSPRTSWIGFVAVCDSEREIRRMGRRDIVVALRGTATWLEWAENFRSGLVDVGNSAKVACGFRSLYKTAGTEAPSLSEAVVEEVRRLTELYAGEELSVTMAGHSLGAALAVLAAEEVAQRVPTPPPTAVFSFGGPRVGNRAFAERVEARGVKVLRAVNSRDVVPRVPPEGGGAGYAHVGKELRLDSRTSPYLRPDADPMCCHDLEAYLHLVDGYIAAGGPFRRDAKRSLARLVTEQSANVKKRYVSVAHAAAREKSTPASRLISRCSSASSPTIGSSLSIENVKIR</sequence>
<evidence type="ECO:0000313" key="8">
    <source>
        <dbReference type="Proteomes" id="UP000734854"/>
    </source>
</evidence>
<protein>
    <recommendedName>
        <fullName evidence="6">Fungal lipase-type domain-containing protein</fullName>
    </recommendedName>
</protein>
<evidence type="ECO:0000256" key="3">
    <source>
        <dbReference type="ARBA" id="ARBA00022963"/>
    </source>
</evidence>
<dbReference type="CDD" id="cd00519">
    <property type="entry name" value="Lipase_3"/>
    <property type="match status" value="1"/>
</dbReference>
<keyword evidence="4" id="KW-0443">Lipid metabolism</keyword>
<feature type="region of interest" description="Disordered" evidence="5">
    <location>
        <begin position="48"/>
        <end position="71"/>
    </location>
</feature>
<dbReference type="Proteomes" id="UP000734854">
    <property type="component" value="Unassembled WGS sequence"/>
</dbReference>
<feature type="domain" description="Fungal lipase-type" evidence="6">
    <location>
        <begin position="232"/>
        <end position="372"/>
    </location>
</feature>
<dbReference type="PANTHER" id="PTHR31403:SF65">
    <property type="entry name" value="OS08G0143600 PROTEIN"/>
    <property type="match status" value="1"/>
</dbReference>
<keyword evidence="3" id="KW-0442">Lipid degradation</keyword>
<dbReference type="EMBL" id="JACMSC010000088">
    <property type="protein sequence ID" value="KAG6467100.1"/>
    <property type="molecule type" value="Genomic_DNA"/>
</dbReference>
<keyword evidence="2" id="KW-0378">Hydrolase</keyword>
<accession>A0A8J5E8R5</accession>